<reference evidence="2" key="1">
    <citation type="submission" date="2021-05" db="EMBL/GenBank/DDBJ databases">
        <title>A free-living protist that lacks canonical eukaryotic 1 DNA replication and segregation systems.</title>
        <authorList>
            <person name="Salas-Leiva D.E."/>
            <person name="Tromer E.C."/>
            <person name="Curtis B.A."/>
            <person name="Jerlstrom-Hultqvist J."/>
            <person name="Kolisko M."/>
            <person name="Yi Z."/>
            <person name="Salas-Leiva J.S."/>
            <person name="Gallot-Lavallee L."/>
            <person name="Kops G.J.P.L."/>
            <person name="Archibald J.M."/>
            <person name="Simpson A.G.B."/>
            <person name="Roger A.J."/>
        </authorList>
    </citation>
    <scope>NUCLEOTIDE SEQUENCE</scope>
    <source>
        <strain evidence="2">BICM</strain>
    </source>
</reference>
<name>A0A8J6B188_9EUKA</name>
<evidence type="ECO:0000256" key="1">
    <source>
        <dbReference type="SAM" id="MobiDB-lite"/>
    </source>
</evidence>
<feature type="region of interest" description="Disordered" evidence="1">
    <location>
        <begin position="206"/>
        <end position="227"/>
    </location>
</feature>
<proteinExistence type="predicted"/>
<organism evidence="2 3">
    <name type="scientific">Carpediemonas membranifera</name>
    <dbReference type="NCBI Taxonomy" id="201153"/>
    <lineage>
        <taxon>Eukaryota</taxon>
        <taxon>Metamonada</taxon>
        <taxon>Carpediemonas-like organisms</taxon>
        <taxon>Carpediemonas</taxon>
    </lineage>
</organism>
<accession>A0A8J6B188</accession>
<gene>
    <name evidence="2" type="ORF">J8273_5098</name>
</gene>
<keyword evidence="3" id="KW-1185">Reference proteome</keyword>
<dbReference type="AlphaFoldDB" id="A0A8J6B188"/>
<dbReference type="Proteomes" id="UP000717585">
    <property type="component" value="Unassembled WGS sequence"/>
</dbReference>
<protein>
    <submittedName>
        <fullName evidence="2">Uncharacterized protein</fullName>
    </submittedName>
</protein>
<evidence type="ECO:0000313" key="2">
    <source>
        <dbReference type="EMBL" id="KAG9392119.1"/>
    </source>
</evidence>
<dbReference type="EMBL" id="JAHDYR010000038">
    <property type="protein sequence ID" value="KAG9392119.1"/>
    <property type="molecule type" value="Genomic_DNA"/>
</dbReference>
<comment type="caution">
    <text evidence="2">The sequence shown here is derived from an EMBL/GenBank/DDBJ whole genome shotgun (WGS) entry which is preliminary data.</text>
</comment>
<evidence type="ECO:0000313" key="3">
    <source>
        <dbReference type="Proteomes" id="UP000717585"/>
    </source>
</evidence>
<sequence length="289" mass="33009">MESLREPYEVSPALLKILLKLTRENIIEQLRFMWTFPPTHTDQLLYEIYLEFVADCVVFARKNQFNILETLASLQLLISYVASSPVKNCSRGAIASALACDKHFTLLRDACKHKLISLIEVQIEPLKALYHSYACFDQYEAKRTVTVTIQLPAGALPLKDAMSPAAYIKKIDDRRAAEKEAKEAAERAEVERKLLEEQRKAAEEAEAARLAKEKEEEERRLQAEREAEAERIRLEEEVVQARLAEERRLRKEKEKELPPEVMTEVQRQAALFREKLAKSVEAGVLGGSG</sequence>